<dbReference type="InterPro" id="IPR000462">
    <property type="entry name" value="CDP-OH_P_trans"/>
</dbReference>
<protein>
    <submittedName>
        <fullName evidence="13">CDP-diacylglycerol--glycerol-3-phosphate 3-phosphatidyltransferase</fullName>
    </submittedName>
</protein>
<dbReference type="Gene3D" id="1.20.120.1760">
    <property type="match status" value="1"/>
</dbReference>
<dbReference type="AlphaFoldDB" id="A0A1I7MI14"/>
<dbReference type="STRING" id="574650.SAMN04487966_102416"/>
<dbReference type="PROSITE" id="PS00379">
    <property type="entry name" value="CDP_ALCOHOL_P_TRANSF"/>
    <property type="match status" value="1"/>
</dbReference>
<comment type="similarity">
    <text evidence="2 11">Belongs to the CDP-alcohol phosphatidyltransferase class-I family.</text>
</comment>
<sequence>MRLIGAGRRDDIDYVVTDRFWTVPNILTLLRFGLVPVFVVLVATQQHLSAFIVLAVLSSTDWVDGYIARRFNQISTTGQWLDPLADRLSLMVVAVTLVVTGIAPWWLAVSIIVPDLILAGTALALFGGSPELQVSVLGKVRTAFLLVGAPALLLAEVPGWDRDLITVIAYVLLAVGCIGHLGATIDYLRQCLLKHRTMRAAGLDPRDRQSWSRE</sequence>
<evidence type="ECO:0000256" key="6">
    <source>
        <dbReference type="ARBA" id="ARBA00022989"/>
    </source>
</evidence>
<evidence type="ECO:0000313" key="13">
    <source>
        <dbReference type="EMBL" id="SFV21556.1"/>
    </source>
</evidence>
<feature type="transmembrane region" description="Helical" evidence="12">
    <location>
        <begin position="20"/>
        <end position="42"/>
    </location>
</feature>
<accession>A0A1I7MI14</accession>
<evidence type="ECO:0000256" key="8">
    <source>
        <dbReference type="ARBA" id="ARBA00023136"/>
    </source>
</evidence>
<feature type="transmembrane region" description="Helical" evidence="12">
    <location>
        <begin position="112"/>
        <end position="129"/>
    </location>
</feature>
<organism evidence="13 14">
    <name type="scientific">Micrococcus terreus</name>
    <dbReference type="NCBI Taxonomy" id="574650"/>
    <lineage>
        <taxon>Bacteria</taxon>
        <taxon>Bacillati</taxon>
        <taxon>Actinomycetota</taxon>
        <taxon>Actinomycetes</taxon>
        <taxon>Micrococcales</taxon>
        <taxon>Micrococcaceae</taxon>
        <taxon>Micrococcus</taxon>
    </lineage>
</organism>
<proteinExistence type="inferred from homology"/>
<dbReference type="Pfam" id="PF01066">
    <property type="entry name" value="CDP-OH_P_transf"/>
    <property type="match status" value="1"/>
</dbReference>
<keyword evidence="10" id="KW-1208">Phospholipid metabolism</keyword>
<keyword evidence="6 12" id="KW-1133">Transmembrane helix</keyword>
<dbReference type="GO" id="GO:0046474">
    <property type="term" value="P:glycerophospholipid biosynthetic process"/>
    <property type="evidence" value="ECO:0007669"/>
    <property type="project" value="TreeGrafter"/>
</dbReference>
<evidence type="ECO:0000256" key="1">
    <source>
        <dbReference type="ARBA" id="ARBA00004141"/>
    </source>
</evidence>
<evidence type="ECO:0000256" key="10">
    <source>
        <dbReference type="ARBA" id="ARBA00023264"/>
    </source>
</evidence>
<dbReference type="GO" id="GO:0016020">
    <property type="term" value="C:membrane"/>
    <property type="evidence" value="ECO:0007669"/>
    <property type="project" value="UniProtKB-SubCell"/>
</dbReference>
<keyword evidence="14" id="KW-1185">Reference proteome</keyword>
<dbReference type="InterPro" id="IPR043130">
    <property type="entry name" value="CDP-OH_PTrfase_TM_dom"/>
</dbReference>
<name>A0A1I7MI14_9MICC</name>
<dbReference type="OrthoDB" id="9796672at2"/>
<dbReference type="UniPathway" id="UPA00085"/>
<evidence type="ECO:0000256" key="4">
    <source>
        <dbReference type="ARBA" id="ARBA00022679"/>
    </source>
</evidence>
<dbReference type="InterPro" id="IPR048254">
    <property type="entry name" value="CDP_ALCOHOL_P_TRANSF_CS"/>
</dbReference>
<dbReference type="PANTHER" id="PTHR14269">
    <property type="entry name" value="CDP-DIACYLGLYCEROL--GLYCEROL-3-PHOSPHATE 3-PHOSPHATIDYLTRANSFERASE-RELATED"/>
    <property type="match status" value="1"/>
</dbReference>
<feature type="transmembrane region" description="Helical" evidence="12">
    <location>
        <begin position="88"/>
        <end position="106"/>
    </location>
</feature>
<dbReference type="RefSeq" id="WP_091695169.1">
    <property type="nucleotide sequence ID" value="NZ_FPCG01000002.1"/>
</dbReference>
<dbReference type="EMBL" id="FPCG01000002">
    <property type="protein sequence ID" value="SFV21556.1"/>
    <property type="molecule type" value="Genomic_DNA"/>
</dbReference>
<dbReference type="PANTHER" id="PTHR14269:SF62">
    <property type="entry name" value="CDP-DIACYLGLYCEROL--GLYCEROL-3-PHOSPHATE 3-PHOSPHATIDYLTRANSFERASE 1, CHLOROPLASTIC"/>
    <property type="match status" value="1"/>
</dbReference>
<dbReference type="InterPro" id="IPR004570">
    <property type="entry name" value="Phosphatidylglycerol_P_synth"/>
</dbReference>
<dbReference type="GO" id="GO:0008444">
    <property type="term" value="F:CDP-diacylglycerol-glycerol-3-phosphate 3-phosphatidyltransferase activity"/>
    <property type="evidence" value="ECO:0007669"/>
    <property type="project" value="InterPro"/>
</dbReference>
<evidence type="ECO:0000256" key="9">
    <source>
        <dbReference type="ARBA" id="ARBA00023209"/>
    </source>
</evidence>
<dbReference type="Proteomes" id="UP000198881">
    <property type="component" value="Unassembled WGS sequence"/>
</dbReference>
<evidence type="ECO:0000313" key="14">
    <source>
        <dbReference type="Proteomes" id="UP000198881"/>
    </source>
</evidence>
<evidence type="ECO:0000256" key="2">
    <source>
        <dbReference type="ARBA" id="ARBA00010441"/>
    </source>
</evidence>
<reference evidence="13 14" key="1">
    <citation type="submission" date="2016-10" db="EMBL/GenBank/DDBJ databases">
        <authorList>
            <person name="de Groot N.N."/>
        </authorList>
    </citation>
    <scope>NUCLEOTIDE SEQUENCE [LARGE SCALE GENOMIC DNA]</scope>
    <source>
        <strain evidence="13 14">CGMCC 1.7054</strain>
    </source>
</reference>
<keyword evidence="4 11" id="KW-0808">Transferase</keyword>
<dbReference type="InterPro" id="IPR050324">
    <property type="entry name" value="CDP-alcohol_PTase-I"/>
</dbReference>
<comment type="subcellular location">
    <subcellularLocation>
        <location evidence="1">Membrane</location>
        <topology evidence="1">Multi-pass membrane protein</topology>
    </subcellularLocation>
</comment>
<evidence type="ECO:0000256" key="3">
    <source>
        <dbReference type="ARBA" id="ARBA00022516"/>
    </source>
</evidence>
<gene>
    <name evidence="13" type="ORF">SAMN04487966_102416</name>
</gene>
<keyword evidence="3" id="KW-0444">Lipid biosynthesis</keyword>
<keyword evidence="5 12" id="KW-0812">Transmembrane</keyword>
<feature type="transmembrane region" description="Helical" evidence="12">
    <location>
        <begin position="167"/>
        <end position="188"/>
    </location>
</feature>
<dbReference type="PIRSF" id="PIRSF000847">
    <property type="entry name" value="Phos_ph_gly_syn"/>
    <property type="match status" value="1"/>
</dbReference>
<keyword evidence="9" id="KW-0594">Phospholipid biosynthesis</keyword>
<evidence type="ECO:0000256" key="7">
    <source>
        <dbReference type="ARBA" id="ARBA00023098"/>
    </source>
</evidence>
<evidence type="ECO:0000256" key="11">
    <source>
        <dbReference type="RuleBase" id="RU003750"/>
    </source>
</evidence>
<evidence type="ECO:0000256" key="5">
    <source>
        <dbReference type="ARBA" id="ARBA00022692"/>
    </source>
</evidence>
<evidence type="ECO:0000256" key="12">
    <source>
        <dbReference type="SAM" id="Phobius"/>
    </source>
</evidence>
<keyword evidence="8 12" id="KW-0472">Membrane</keyword>
<keyword evidence="7" id="KW-0443">Lipid metabolism</keyword>